<comment type="caution">
    <text evidence="16">The sequence shown here is derived from an EMBL/GenBank/DDBJ whole genome shotgun (WGS) entry which is preliminary data.</text>
</comment>
<evidence type="ECO:0000256" key="10">
    <source>
        <dbReference type="ARBA" id="ARBA00023172"/>
    </source>
</evidence>
<comment type="cofactor">
    <cofactor evidence="1 13">
        <name>Mg(2+)</name>
        <dbReference type="ChEBI" id="CHEBI:18420"/>
    </cofactor>
</comment>
<organism evidence="16 17">
    <name type="scientific">Diploscapter pachys</name>
    <dbReference type="NCBI Taxonomy" id="2018661"/>
    <lineage>
        <taxon>Eukaryota</taxon>
        <taxon>Metazoa</taxon>
        <taxon>Ecdysozoa</taxon>
        <taxon>Nematoda</taxon>
        <taxon>Chromadorea</taxon>
        <taxon>Rhabditida</taxon>
        <taxon>Rhabditina</taxon>
        <taxon>Rhabditomorpha</taxon>
        <taxon>Rhabditoidea</taxon>
        <taxon>Rhabditidae</taxon>
        <taxon>Diploscapter</taxon>
    </lineage>
</organism>
<dbReference type="GO" id="GO:0006308">
    <property type="term" value="P:DNA catabolic process"/>
    <property type="evidence" value="ECO:0007669"/>
    <property type="project" value="UniProtKB-UniRule"/>
</dbReference>
<dbReference type="EMBL" id="LIAE01006566">
    <property type="protein sequence ID" value="PAV87454.1"/>
    <property type="molecule type" value="Genomic_DNA"/>
</dbReference>
<dbReference type="GO" id="GO:0008821">
    <property type="term" value="F:crossover junction DNA endonuclease activity"/>
    <property type="evidence" value="ECO:0007669"/>
    <property type="project" value="UniProtKB-UniRule"/>
</dbReference>
<dbReference type="GO" id="GO:0000727">
    <property type="term" value="P:double-strand break repair via break-induced replication"/>
    <property type="evidence" value="ECO:0007669"/>
    <property type="project" value="UniProtKB-UniRule"/>
</dbReference>
<evidence type="ECO:0000256" key="4">
    <source>
        <dbReference type="ARBA" id="ARBA00022722"/>
    </source>
</evidence>
<keyword evidence="17" id="KW-1185">Reference proteome</keyword>
<proteinExistence type="inferred from homology"/>
<keyword evidence="8 13" id="KW-0378">Hydrolase</keyword>
<dbReference type="InterPro" id="IPR042530">
    <property type="entry name" value="EME1/EME2_C"/>
</dbReference>
<dbReference type="Proteomes" id="UP000218231">
    <property type="component" value="Unassembled WGS sequence"/>
</dbReference>
<evidence type="ECO:0000256" key="1">
    <source>
        <dbReference type="ARBA" id="ARBA00001946"/>
    </source>
</evidence>
<name>A0A2A2LMJ9_9BILA</name>
<dbReference type="OrthoDB" id="5963188at2759"/>
<reference evidence="16 17" key="1">
    <citation type="journal article" date="2017" name="Curr. Biol.">
        <title>Genome architecture and evolution of a unichromosomal asexual nematode.</title>
        <authorList>
            <person name="Fradin H."/>
            <person name="Zegar C."/>
            <person name="Gutwein M."/>
            <person name="Lucas J."/>
            <person name="Kovtun M."/>
            <person name="Corcoran D."/>
            <person name="Baugh L.R."/>
            <person name="Kiontke K."/>
            <person name="Gunsalus K."/>
            <person name="Fitch D.H."/>
            <person name="Piano F."/>
        </authorList>
    </citation>
    <scope>NUCLEOTIDE SEQUENCE [LARGE SCALE GENOMIC DNA]</scope>
    <source>
        <strain evidence="16">PF1309</strain>
    </source>
</reference>
<feature type="domain" description="ERCC4" evidence="15">
    <location>
        <begin position="175"/>
        <end position="272"/>
    </location>
</feature>
<dbReference type="STRING" id="2018661.A0A2A2LMJ9"/>
<dbReference type="EC" id="3.1.22.-" evidence="13"/>
<accession>A0A2A2LMJ9</accession>
<feature type="compositionally biased region" description="Low complexity" evidence="14">
    <location>
        <begin position="102"/>
        <end position="126"/>
    </location>
</feature>
<feature type="compositionally biased region" description="Basic and acidic residues" evidence="14">
    <location>
        <begin position="66"/>
        <end position="81"/>
    </location>
</feature>
<dbReference type="SMART" id="SM00891">
    <property type="entry name" value="ERCC4"/>
    <property type="match status" value="1"/>
</dbReference>
<evidence type="ECO:0000256" key="5">
    <source>
        <dbReference type="ARBA" id="ARBA00022723"/>
    </source>
</evidence>
<dbReference type="GO" id="GO:0003677">
    <property type="term" value="F:DNA binding"/>
    <property type="evidence" value="ECO:0007669"/>
    <property type="project" value="UniProtKB-UniRule"/>
</dbReference>
<dbReference type="CDD" id="cd20074">
    <property type="entry name" value="XPF_nuclease_Mus81"/>
    <property type="match status" value="1"/>
</dbReference>
<keyword evidence="5 13" id="KW-0479">Metal-binding</keyword>
<dbReference type="InterPro" id="IPR033309">
    <property type="entry name" value="Mus81"/>
</dbReference>
<evidence type="ECO:0000256" key="6">
    <source>
        <dbReference type="ARBA" id="ARBA00022759"/>
    </source>
</evidence>
<dbReference type="GO" id="GO:0048476">
    <property type="term" value="C:Holliday junction resolvase complex"/>
    <property type="evidence" value="ECO:0007669"/>
    <property type="project" value="UniProtKB-UniRule"/>
</dbReference>
<dbReference type="GO" id="GO:0048257">
    <property type="term" value="F:3'-flap endonuclease activity"/>
    <property type="evidence" value="ECO:0007669"/>
    <property type="project" value="TreeGrafter"/>
</dbReference>
<sequence>MFAEEMEKDGQNADHKAVRALNGDAYIRYMQAVNRGGGRKRQFDNSKSDKDNKKEQKNGNANGHKQKGEAIKARDKKKGADDEFEENDEFTEPQEKKKRNEPSTSKSSAGSSKPSTSKATSNSPKKSSAKGKKKDGDDDRPNDASGATQTQSKNIDEDREIEIVTCQPSDRAKVVLIADSREHRNYGFYAKSVVEHIAKSGFEFDVRSMPVGDYMWLARKEDGTEMVLDWVVERKTWDDLQSSIIGGRYLEQKGRLLKSPMRSRVYLIEGNEKSEESPCHQALMTTLINHGFLVHRSPSMRDTSKFLERITLRLINAVQTEDLSGVDFRDLQTLVEKPQAETVSEAWMTQLMCFRGMSESRATALVRRFPTFVALRRFIDSSSNPVKHLLKEVESLNEPTANRIVSFFKTKPE</sequence>
<comment type="subunit">
    <text evidence="13">Interacts with EME1.</text>
</comment>
<dbReference type="AlphaFoldDB" id="A0A2A2LMJ9"/>
<dbReference type="PANTHER" id="PTHR13451:SF0">
    <property type="entry name" value="CROSSOVER JUNCTION ENDONUCLEASE MUS81"/>
    <property type="match status" value="1"/>
</dbReference>
<evidence type="ECO:0000313" key="17">
    <source>
        <dbReference type="Proteomes" id="UP000218231"/>
    </source>
</evidence>
<dbReference type="Gene3D" id="3.40.50.10130">
    <property type="match status" value="1"/>
</dbReference>
<keyword evidence="6 13" id="KW-0255">Endonuclease</keyword>
<comment type="function">
    <text evidence="13">Interacts with EME1 to form a DNA structure-specific endonuclease with substrate preference for branched DNA structures with a 5'-end at the branch nick. Typical substrates include 3'-flap structures, D-loops, replication forks and nicked Holliday junctions. May be required in mitosis for the processing of stalled or collapsed replication fork intermediates. May be required in meiosis for the repair of meiosis-specific double strand breaks subsequent to single-end invasion (SEI).</text>
</comment>
<dbReference type="GO" id="GO:0000712">
    <property type="term" value="P:resolution of meiotic recombination intermediates"/>
    <property type="evidence" value="ECO:0007669"/>
    <property type="project" value="TreeGrafter"/>
</dbReference>
<evidence type="ECO:0000256" key="11">
    <source>
        <dbReference type="ARBA" id="ARBA00023204"/>
    </source>
</evidence>
<dbReference type="PANTHER" id="PTHR13451">
    <property type="entry name" value="CLASS II CROSSOVER JUNCTION ENDONUCLEASE MUS81"/>
    <property type="match status" value="1"/>
</dbReference>
<dbReference type="GO" id="GO:0046872">
    <property type="term" value="F:metal ion binding"/>
    <property type="evidence" value="ECO:0007669"/>
    <property type="project" value="UniProtKB-UniRule"/>
</dbReference>
<gene>
    <name evidence="16" type="ORF">WR25_18598</name>
</gene>
<keyword evidence="12 13" id="KW-0539">Nucleus</keyword>
<dbReference type="GO" id="GO:0031573">
    <property type="term" value="P:mitotic intra-S DNA damage checkpoint signaling"/>
    <property type="evidence" value="ECO:0007669"/>
    <property type="project" value="TreeGrafter"/>
</dbReference>
<evidence type="ECO:0000256" key="14">
    <source>
        <dbReference type="SAM" id="MobiDB-lite"/>
    </source>
</evidence>
<dbReference type="InterPro" id="IPR047416">
    <property type="entry name" value="XPF_nuclease_Mus81"/>
</dbReference>
<keyword evidence="10 13" id="KW-0233">DNA recombination</keyword>
<feature type="region of interest" description="Disordered" evidence="14">
    <location>
        <begin position="32"/>
        <end position="160"/>
    </location>
</feature>
<evidence type="ECO:0000256" key="9">
    <source>
        <dbReference type="ARBA" id="ARBA00022842"/>
    </source>
</evidence>
<evidence type="ECO:0000256" key="2">
    <source>
        <dbReference type="ARBA" id="ARBA00004123"/>
    </source>
</evidence>
<evidence type="ECO:0000256" key="7">
    <source>
        <dbReference type="ARBA" id="ARBA00022763"/>
    </source>
</evidence>
<comment type="subcellular location">
    <subcellularLocation>
        <location evidence="2 13">Nucleus</location>
    </subcellularLocation>
</comment>
<dbReference type="EMBL" id="LIAE01006566">
    <property type="protein sequence ID" value="PAV87453.1"/>
    <property type="molecule type" value="Genomic_DNA"/>
</dbReference>
<feature type="compositionally biased region" description="Acidic residues" evidence="14">
    <location>
        <begin position="82"/>
        <end position="92"/>
    </location>
</feature>
<evidence type="ECO:0000313" key="16">
    <source>
        <dbReference type="EMBL" id="PAV87453.1"/>
    </source>
</evidence>
<keyword evidence="4 13" id="KW-0540">Nuclease</keyword>
<keyword evidence="9 13" id="KW-0460">Magnesium</keyword>
<dbReference type="InterPro" id="IPR006166">
    <property type="entry name" value="ERCC4_domain"/>
</dbReference>
<evidence type="ECO:0000256" key="13">
    <source>
        <dbReference type="RuleBase" id="RU369042"/>
    </source>
</evidence>
<dbReference type="GO" id="GO:0005634">
    <property type="term" value="C:nucleus"/>
    <property type="evidence" value="ECO:0007669"/>
    <property type="project" value="UniProtKB-SubCell"/>
</dbReference>
<keyword evidence="11 13" id="KW-0234">DNA repair</keyword>
<protein>
    <recommendedName>
        <fullName evidence="13">Crossover junction endonuclease MUS81</fullName>
        <ecNumber evidence="13">3.1.22.-</ecNumber>
    </recommendedName>
</protein>
<evidence type="ECO:0000259" key="15">
    <source>
        <dbReference type="SMART" id="SM00891"/>
    </source>
</evidence>
<evidence type="ECO:0000256" key="12">
    <source>
        <dbReference type="ARBA" id="ARBA00023242"/>
    </source>
</evidence>
<comment type="similarity">
    <text evidence="3 13">Belongs to the XPF family.</text>
</comment>
<evidence type="ECO:0000256" key="8">
    <source>
        <dbReference type="ARBA" id="ARBA00022801"/>
    </source>
</evidence>
<keyword evidence="7 13" id="KW-0227">DNA damage</keyword>
<feature type="compositionally biased region" description="Basic and acidic residues" evidence="14">
    <location>
        <begin position="41"/>
        <end position="57"/>
    </location>
</feature>
<dbReference type="InterPro" id="IPR011335">
    <property type="entry name" value="Restrct_endonuc-II-like"/>
</dbReference>
<dbReference type="SUPFAM" id="SSF52980">
    <property type="entry name" value="Restriction endonuclease-like"/>
    <property type="match status" value="1"/>
</dbReference>
<dbReference type="Pfam" id="PF02732">
    <property type="entry name" value="ERCC4"/>
    <property type="match status" value="1"/>
</dbReference>
<dbReference type="Gene3D" id="1.10.150.670">
    <property type="entry name" value="Crossover junction endonuclease EME1, DNA-binding domain"/>
    <property type="match status" value="1"/>
</dbReference>
<evidence type="ECO:0000256" key="3">
    <source>
        <dbReference type="ARBA" id="ARBA00010015"/>
    </source>
</evidence>